<evidence type="ECO:0000256" key="2">
    <source>
        <dbReference type="ARBA" id="ARBA00002388"/>
    </source>
</evidence>
<dbReference type="EMBL" id="DS235250">
    <property type="protein sequence ID" value="EEB13947.1"/>
    <property type="molecule type" value="Genomic_DNA"/>
</dbReference>
<dbReference type="InterPro" id="IPR035979">
    <property type="entry name" value="RBD_domain_sf"/>
</dbReference>
<name>E0VKP1_PEDHC</name>
<gene>
    <name evidence="14" type="primary">8235568</name>
    <name evidence="13" type="ORF">Phum_PHUM268300</name>
</gene>
<protein>
    <recommendedName>
        <fullName evidence="9">Peptidyl-prolyl cis-trans isomerase</fullName>
        <shortName evidence="9">PPIase</shortName>
        <ecNumber evidence="9">5.2.1.8</ecNumber>
    </recommendedName>
</protein>
<reference evidence="13" key="1">
    <citation type="submission" date="2007-04" db="EMBL/GenBank/DDBJ databases">
        <title>Annotation of Pediculus humanus corporis strain USDA.</title>
        <authorList>
            <person name="Kirkness E."/>
            <person name="Hannick L."/>
            <person name="Hass B."/>
            <person name="Bruggner R."/>
            <person name="Lawson D."/>
            <person name="Bidwell S."/>
            <person name="Joardar V."/>
            <person name="Caler E."/>
            <person name="Walenz B."/>
            <person name="Inman J."/>
            <person name="Schobel S."/>
            <person name="Galinsky K."/>
            <person name="Amedeo P."/>
            <person name="Strausberg R."/>
        </authorList>
    </citation>
    <scope>NUCLEOTIDE SEQUENCE</scope>
    <source>
        <strain evidence="13">USDA</strain>
    </source>
</reference>
<dbReference type="RefSeq" id="XP_002426685.1">
    <property type="nucleotide sequence ID" value="XM_002426640.1"/>
</dbReference>
<dbReference type="EC" id="5.2.1.8" evidence="9"/>
<dbReference type="Gene3D" id="3.30.70.330">
    <property type="match status" value="1"/>
</dbReference>
<dbReference type="VEuPathDB" id="VectorBase:PHUM268300"/>
<dbReference type="InterPro" id="IPR029000">
    <property type="entry name" value="Cyclophilin-like_dom_sf"/>
</dbReference>
<dbReference type="GO" id="GO:0005634">
    <property type="term" value="C:nucleus"/>
    <property type="evidence" value="ECO:0007669"/>
    <property type="project" value="UniProtKB-SubCell"/>
</dbReference>
<feature type="compositionally biased region" description="Basic residues" evidence="10">
    <location>
        <begin position="389"/>
        <end position="401"/>
    </location>
</feature>
<comment type="similarity">
    <text evidence="9">Belongs to the cyclophilin-type PPIase family. PPIL4 subfamily.</text>
</comment>
<dbReference type="InterPro" id="IPR002130">
    <property type="entry name" value="Cyclophilin-type_PPIase_dom"/>
</dbReference>
<dbReference type="InterPro" id="IPR000504">
    <property type="entry name" value="RRM_dom"/>
</dbReference>
<keyword evidence="7 9" id="KW-0539">Nucleus</keyword>
<feature type="compositionally biased region" description="Basic and acidic residues" evidence="10">
    <location>
        <begin position="345"/>
        <end position="371"/>
    </location>
</feature>
<dbReference type="PANTHER" id="PTHR45843">
    <property type="entry name" value="PEPTIDYL-PROLYL CIS-TRANS ISOMERASE-LIKE 4"/>
    <property type="match status" value="1"/>
</dbReference>
<dbReference type="Pfam" id="PF00160">
    <property type="entry name" value="Pro_isomerase"/>
    <property type="match status" value="1"/>
</dbReference>
<dbReference type="InterPro" id="IPR035542">
    <property type="entry name" value="CRIP"/>
</dbReference>
<feature type="compositionally biased region" description="Basic residues" evidence="10">
    <location>
        <begin position="571"/>
        <end position="595"/>
    </location>
</feature>
<dbReference type="OMA" id="MDNDSSH"/>
<dbReference type="AlphaFoldDB" id="E0VKP1"/>
<organism>
    <name type="scientific">Pediculus humanus subsp. corporis</name>
    <name type="common">Body louse</name>
    <dbReference type="NCBI Taxonomy" id="121224"/>
    <lineage>
        <taxon>Eukaryota</taxon>
        <taxon>Metazoa</taxon>
        <taxon>Ecdysozoa</taxon>
        <taxon>Arthropoda</taxon>
        <taxon>Hexapoda</taxon>
        <taxon>Insecta</taxon>
        <taxon>Pterygota</taxon>
        <taxon>Neoptera</taxon>
        <taxon>Paraneoptera</taxon>
        <taxon>Psocodea</taxon>
        <taxon>Troctomorpha</taxon>
        <taxon>Phthiraptera</taxon>
        <taxon>Anoplura</taxon>
        <taxon>Pediculidae</taxon>
        <taxon>Pediculus</taxon>
    </lineage>
</organism>
<dbReference type="GeneID" id="8235568"/>
<comment type="subcellular location">
    <subcellularLocation>
        <location evidence="3 9">Nucleus</location>
    </subcellularLocation>
</comment>
<dbReference type="PRINTS" id="PR00153">
    <property type="entry name" value="CSAPPISMRASE"/>
</dbReference>
<evidence type="ECO:0000259" key="12">
    <source>
        <dbReference type="PROSITE" id="PS50102"/>
    </source>
</evidence>
<comment type="catalytic activity">
    <reaction evidence="1 9">
        <text>[protein]-peptidylproline (omega=180) = [protein]-peptidylproline (omega=0)</text>
        <dbReference type="Rhea" id="RHEA:16237"/>
        <dbReference type="Rhea" id="RHEA-COMP:10747"/>
        <dbReference type="Rhea" id="RHEA-COMP:10748"/>
        <dbReference type="ChEBI" id="CHEBI:83833"/>
        <dbReference type="ChEBI" id="CHEBI:83834"/>
        <dbReference type="EC" id="5.2.1.8"/>
    </reaction>
</comment>
<keyword evidence="5 9" id="KW-0697">Rotamase</keyword>
<dbReference type="EnsemblMetazoa" id="PHUM268300-RA">
    <property type="protein sequence ID" value="PHUM268300-PA"/>
    <property type="gene ID" value="PHUM268300"/>
</dbReference>
<dbReference type="SUPFAM" id="SSF54928">
    <property type="entry name" value="RNA-binding domain, RBD"/>
    <property type="match status" value="1"/>
</dbReference>
<feature type="compositionally biased region" description="Basic residues" evidence="10">
    <location>
        <begin position="489"/>
        <end position="498"/>
    </location>
</feature>
<dbReference type="FunFam" id="3.30.70.330:FF:000287">
    <property type="entry name" value="Peptidyl-prolyl cis-trans isomerase"/>
    <property type="match status" value="1"/>
</dbReference>
<comment type="function">
    <text evidence="2 9">PPIases accelerate the folding of proteins. It catalyzes the cis-trans isomerization of proline imidic peptide bonds in oligopeptides.</text>
</comment>
<dbReference type="HOGENOM" id="CLU_018791_3_0_1"/>
<dbReference type="SUPFAM" id="SSF50891">
    <property type="entry name" value="Cyclophilin-like"/>
    <property type="match status" value="1"/>
</dbReference>
<evidence type="ECO:0000313" key="14">
    <source>
        <dbReference type="EnsemblMetazoa" id="PHUM268300-PA"/>
    </source>
</evidence>
<dbReference type="PANTHER" id="PTHR45843:SF1">
    <property type="entry name" value="PEPTIDYL-PROLYL CIS-TRANS ISOMERASE-LIKE 4"/>
    <property type="match status" value="1"/>
</dbReference>
<dbReference type="PROSITE" id="PS50102">
    <property type="entry name" value="RRM"/>
    <property type="match status" value="1"/>
</dbReference>
<dbReference type="eggNOG" id="KOG0415">
    <property type="taxonomic scope" value="Eukaryota"/>
</dbReference>
<evidence type="ECO:0000256" key="1">
    <source>
        <dbReference type="ARBA" id="ARBA00000971"/>
    </source>
</evidence>
<dbReference type="InterPro" id="IPR035538">
    <property type="entry name" value="Cyclophilin_PPIL4"/>
</dbReference>
<dbReference type="OrthoDB" id="2083at2759"/>
<sequence>MSVVIETTLGDVTVDLFTEERPQTCLNFLKLCKIKYYNLCLFHSVSSNFLAQTGDPTGKGDGGESIFGLIKGKQHRLYLGEKLPKIKHDRTGLLSMVSHGDGMLGSQFLITLTGNLTSLDQEHCVFGHIVEGVDLLLKLNEAITDDQYRPYQDIRITHTVILDDPFPDPEGLQVPILSPKPPNPKDIAYSRIPADEPLTEKYSQEELDEMVQQREAAARAAILEMVGDIPDADIAPPENVLFVCKLNPVTSDHDLSLIFSRFGTVKSCEVIRDQITGDSLQYAFIEFENRKACEEAYFKMDNVLIDDRRIHVDFSQSVAKLRWKGKGKGVEHLGPPPPGGWGNKNNEKYKHNTSDIRKRNKVLDQRRDKTKNFTHNGRNFRLDNDKNLSYRKVKIKEKKYGKKNDGRQKKCSTSFSSSNSLSSSSDSSSVSSNSSAVKKKKKHKSRRKVLVVVKTPRSRSHKKYRKFSGKYRSRNNESESGSESNYSLKKNKKKRSRKYSISSDSSSEELERKKRKKKIVQSSDEERKIKRRKKKNRNSTESSSSYEVINSRSKIRKRKESYSTSDSEKIKIKKRKRNKLKLKKKRQSKRFKKKHYSTENSSSSE</sequence>
<reference evidence="13" key="2">
    <citation type="submission" date="2007-04" db="EMBL/GenBank/DDBJ databases">
        <title>The genome of the human body louse.</title>
        <authorList>
            <consortium name="The Human Body Louse Genome Consortium"/>
            <person name="Kirkness E."/>
            <person name="Walenz B."/>
            <person name="Hass B."/>
            <person name="Bruggner R."/>
            <person name="Strausberg R."/>
        </authorList>
    </citation>
    <scope>NUCLEOTIDE SEQUENCE</scope>
    <source>
        <strain evidence="13">USDA</strain>
    </source>
</reference>
<evidence type="ECO:0000256" key="5">
    <source>
        <dbReference type="ARBA" id="ARBA00023110"/>
    </source>
</evidence>
<dbReference type="FunFam" id="2.40.100.10:FF:000015">
    <property type="entry name" value="Peptidyl-prolyl cis-trans isomerase"/>
    <property type="match status" value="1"/>
</dbReference>
<evidence type="ECO:0000256" key="6">
    <source>
        <dbReference type="ARBA" id="ARBA00023235"/>
    </source>
</evidence>
<feature type="compositionally biased region" description="Basic residues" evidence="10">
    <location>
        <begin position="437"/>
        <end position="449"/>
    </location>
</feature>
<evidence type="ECO:0000256" key="8">
    <source>
        <dbReference type="PROSITE-ProRule" id="PRU00176"/>
    </source>
</evidence>
<evidence type="ECO:0000256" key="9">
    <source>
        <dbReference type="RuleBase" id="RU365081"/>
    </source>
</evidence>
<keyword evidence="6 9" id="KW-0413">Isomerase</keyword>
<dbReference type="KEGG" id="phu:Phum_PHUM268300"/>
<evidence type="ECO:0000256" key="7">
    <source>
        <dbReference type="ARBA" id="ARBA00023242"/>
    </source>
</evidence>
<reference evidence="14" key="3">
    <citation type="submission" date="2020-05" db="UniProtKB">
        <authorList>
            <consortium name="EnsemblMetazoa"/>
        </authorList>
    </citation>
    <scope>IDENTIFICATION</scope>
    <source>
        <strain evidence="14">USDA</strain>
    </source>
</reference>
<dbReference type="Pfam" id="PF00076">
    <property type="entry name" value="RRM_1"/>
    <property type="match status" value="1"/>
</dbReference>
<dbReference type="EMBL" id="AAZO01003103">
    <property type="status" value="NOT_ANNOTATED_CDS"/>
    <property type="molecule type" value="Genomic_DNA"/>
</dbReference>
<evidence type="ECO:0000313" key="15">
    <source>
        <dbReference type="Proteomes" id="UP000009046"/>
    </source>
</evidence>
<evidence type="ECO:0000256" key="4">
    <source>
        <dbReference type="ARBA" id="ARBA00022884"/>
    </source>
</evidence>
<dbReference type="GO" id="GO:0003723">
    <property type="term" value="F:RNA binding"/>
    <property type="evidence" value="ECO:0007669"/>
    <property type="project" value="UniProtKB-UniRule"/>
</dbReference>
<feature type="compositionally biased region" description="Basic residues" evidence="10">
    <location>
        <begin position="456"/>
        <end position="473"/>
    </location>
</feature>
<evidence type="ECO:0000313" key="13">
    <source>
        <dbReference type="EMBL" id="EEB13947.1"/>
    </source>
</evidence>
<keyword evidence="15" id="KW-1185">Reference proteome</keyword>
<feature type="compositionally biased region" description="Low complexity" evidence="10">
    <location>
        <begin position="478"/>
        <end position="488"/>
    </location>
</feature>
<feature type="domain" description="RRM" evidence="12">
    <location>
        <begin position="239"/>
        <end position="317"/>
    </location>
</feature>
<dbReference type="CDD" id="cd01921">
    <property type="entry name" value="cyclophilin_RRM"/>
    <property type="match status" value="1"/>
</dbReference>
<feature type="domain" description="PPIase cyclophilin-type" evidence="11">
    <location>
        <begin position="6"/>
        <end position="161"/>
    </location>
</feature>
<evidence type="ECO:0000259" key="11">
    <source>
        <dbReference type="PROSITE" id="PS50072"/>
    </source>
</evidence>
<dbReference type="SMART" id="SM00360">
    <property type="entry name" value="RRM"/>
    <property type="match status" value="1"/>
</dbReference>
<dbReference type="FunCoup" id="E0VKP1">
    <property type="interactions" value="2255"/>
</dbReference>
<proteinExistence type="inferred from homology"/>
<feature type="compositionally biased region" description="Low complexity" evidence="10">
    <location>
        <begin position="539"/>
        <end position="552"/>
    </location>
</feature>
<feature type="region of interest" description="Disordered" evidence="10">
    <location>
        <begin position="325"/>
        <end position="605"/>
    </location>
</feature>
<dbReference type="InParanoid" id="E0VKP1"/>
<dbReference type="GO" id="GO:0003755">
    <property type="term" value="F:peptidyl-prolyl cis-trans isomerase activity"/>
    <property type="evidence" value="ECO:0007669"/>
    <property type="project" value="UniProtKB-UniRule"/>
</dbReference>
<dbReference type="PROSITE" id="PS50072">
    <property type="entry name" value="CSA_PPIASE_2"/>
    <property type="match status" value="1"/>
</dbReference>
<evidence type="ECO:0000256" key="3">
    <source>
        <dbReference type="ARBA" id="ARBA00004123"/>
    </source>
</evidence>
<feature type="compositionally biased region" description="Low complexity" evidence="10">
    <location>
        <begin position="411"/>
        <end position="436"/>
    </location>
</feature>
<dbReference type="Gene3D" id="2.40.100.10">
    <property type="entry name" value="Cyclophilin-like"/>
    <property type="match status" value="1"/>
</dbReference>
<dbReference type="CDD" id="cd12235">
    <property type="entry name" value="RRM_PPIL4"/>
    <property type="match status" value="1"/>
</dbReference>
<dbReference type="STRING" id="121224.E0VKP1"/>
<accession>E0VKP1</accession>
<dbReference type="Proteomes" id="UP000009046">
    <property type="component" value="Unassembled WGS sequence"/>
</dbReference>
<dbReference type="InterPro" id="IPR012677">
    <property type="entry name" value="Nucleotide-bd_a/b_plait_sf"/>
</dbReference>
<keyword evidence="4 8" id="KW-0694">RNA-binding</keyword>
<dbReference type="CTD" id="8235568"/>
<evidence type="ECO:0000256" key="10">
    <source>
        <dbReference type="SAM" id="MobiDB-lite"/>
    </source>
</evidence>